<keyword evidence="2 3" id="KW-0040">ANK repeat</keyword>
<dbReference type="Pfam" id="PF00023">
    <property type="entry name" value="Ank"/>
    <property type="match status" value="1"/>
</dbReference>
<evidence type="ECO:0000256" key="1">
    <source>
        <dbReference type="ARBA" id="ARBA00022737"/>
    </source>
</evidence>
<evidence type="ECO:0000256" key="2">
    <source>
        <dbReference type="ARBA" id="ARBA00023043"/>
    </source>
</evidence>
<reference evidence="4 5" key="1">
    <citation type="journal article" date="2012" name="Int. J. Syst. Evol. Microbiol.">
        <title>Marinomonas hwangdonensis sp. nov., isolated from seawater.</title>
        <authorList>
            <person name="Jung Y.T."/>
            <person name="Oh T.K."/>
            <person name="Yoon J.H."/>
        </authorList>
    </citation>
    <scope>NUCLEOTIDE SEQUENCE [LARGE SCALE GENOMIC DNA]</scope>
    <source>
        <strain evidence="4 5">HDW-15</strain>
    </source>
</reference>
<dbReference type="SMART" id="SM00248">
    <property type="entry name" value="ANK"/>
    <property type="match status" value="3"/>
</dbReference>
<dbReference type="Gene3D" id="1.25.40.20">
    <property type="entry name" value="Ankyrin repeat-containing domain"/>
    <property type="match status" value="1"/>
</dbReference>
<dbReference type="EMBL" id="RIZG01000001">
    <property type="protein sequence ID" value="RNF52632.1"/>
    <property type="molecule type" value="Genomic_DNA"/>
</dbReference>
<dbReference type="AlphaFoldDB" id="A0A3M8QA58"/>
<comment type="caution">
    <text evidence="4">The sequence shown here is derived from an EMBL/GenBank/DDBJ whole genome shotgun (WGS) entry which is preliminary data.</text>
</comment>
<feature type="repeat" description="ANK" evidence="3">
    <location>
        <begin position="783"/>
        <end position="815"/>
    </location>
</feature>
<dbReference type="InterPro" id="IPR002110">
    <property type="entry name" value="Ankyrin_rpt"/>
</dbReference>
<dbReference type="PANTHER" id="PTHR24198">
    <property type="entry name" value="ANKYRIN REPEAT AND PROTEIN KINASE DOMAIN-CONTAINING PROTEIN"/>
    <property type="match status" value="1"/>
</dbReference>
<dbReference type="PROSITE" id="PS50297">
    <property type="entry name" value="ANK_REP_REGION"/>
    <property type="match status" value="3"/>
</dbReference>
<keyword evidence="5" id="KW-1185">Reference proteome</keyword>
<dbReference type="RefSeq" id="WP_123093975.1">
    <property type="nucleotide sequence ID" value="NZ_RIZG01000001.1"/>
</dbReference>
<proteinExistence type="predicted"/>
<dbReference type="PROSITE" id="PS50088">
    <property type="entry name" value="ANK_REPEAT"/>
    <property type="match status" value="3"/>
</dbReference>
<keyword evidence="1" id="KW-0677">Repeat</keyword>
<sequence length="899" mass="102883">MAIFPTFESVLLQIANVLRTSGDMNSKSKSKFKNVDMSMDNLNDTWEKVLGDIADALEFDQKSKHDLINNIFYDYQSHKAIELGVFTSRASQRKVVWHYLARFLVPTLARHSVFWQVESRLDVGMPEGRFWYLPAVDCPIRPTQLLLPIQQVLNWLIDLIGDSPTSIANTIVKGMRAFDSTDVVLKNLYNWKTAKSTPEISSIINTFPDEVEIHFQGSFKLDDKSPEYEQALAFVYAKGLPASALQHEIAISEEMLERILCKKCSIEEQDIFVRKIALRYQAPSIRTVRLRLLLARATQEGYEKLVKFLTPNVDKQCLDLNTNKALQLIQLYNDVYNRTYDAHLMKRGAGEAEENKYFTEQLPTYLRYDLLRYVCYDTNQPIEITTHKLNNIFRQDDDGDLENIIPTTNGDRQRMMSAVVEELKSSEGYHAQLAELLDALKRNKAPFRNIQAIDDFDMIYGALEHGETNHRVRALLFDRLKELEANPDQSMKRIIAELEEHLLVKTFTASTEEKVSILLAEAKASEVLEYSKARILQLEGLHLLGQNKFLEAEKGFNLAIDECKKYSFGKLRGSLAKDAFSLAVANQKLIPNNHEKYYRDMYYWGGINSELYSLDKVNIHDVSRDLHEYFWATLYKCYPDYEPKFASCRTEFEKFSKNIASCIKAQKPISTILSKYSGLKNKQLKYPQADSIVLLIMKISYDMSSKLRSFSQALPVEAMNELNRANDGLIGAVREIIQEWPEIVDVSDFKQQTPLMIAAHNQDYKTVELLLNAKANPNLRDLKGRTALHSAAASRCLLSAKLLLEHGIDETILTIEGATPLHTATRMGELSIVKLLIEKCPELLQVSDLKGITPSELAATIAEDRVHYELLRRYLESEKRTVVSHEVYKQVAAYYLSVH</sequence>
<dbReference type="Pfam" id="PF12796">
    <property type="entry name" value="Ank_2"/>
    <property type="match status" value="1"/>
</dbReference>
<name>A0A3M8QA58_9GAMM</name>
<evidence type="ECO:0000256" key="3">
    <source>
        <dbReference type="PROSITE-ProRule" id="PRU00023"/>
    </source>
</evidence>
<organism evidence="4 5">
    <name type="scientific">Marinomonas hwangdonensis</name>
    <dbReference type="NCBI Taxonomy" id="1053647"/>
    <lineage>
        <taxon>Bacteria</taxon>
        <taxon>Pseudomonadati</taxon>
        <taxon>Pseudomonadota</taxon>
        <taxon>Gammaproteobacteria</taxon>
        <taxon>Oceanospirillales</taxon>
        <taxon>Oceanospirillaceae</taxon>
        <taxon>Marinomonas</taxon>
    </lineage>
</organism>
<protein>
    <submittedName>
        <fullName evidence="4">Ankyrin repeat domain-containing protein</fullName>
    </submittedName>
</protein>
<dbReference type="InterPro" id="IPR036770">
    <property type="entry name" value="Ankyrin_rpt-contain_sf"/>
</dbReference>
<dbReference type="Proteomes" id="UP000280507">
    <property type="component" value="Unassembled WGS sequence"/>
</dbReference>
<feature type="repeat" description="ANK" evidence="3">
    <location>
        <begin position="750"/>
        <end position="782"/>
    </location>
</feature>
<feature type="repeat" description="ANK" evidence="3">
    <location>
        <begin position="816"/>
        <end position="848"/>
    </location>
</feature>
<dbReference type="PANTHER" id="PTHR24198:SF165">
    <property type="entry name" value="ANKYRIN REPEAT-CONTAINING PROTEIN-RELATED"/>
    <property type="match status" value="1"/>
</dbReference>
<evidence type="ECO:0000313" key="4">
    <source>
        <dbReference type="EMBL" id="RNF52632.1"/>
    </source>
</evidence>
<gene>
    <name evidence="4" type="ORF">EBI00_00470</name>
</gene>
<dbReference type="SUPFAM" id="SSF48403">
    <property type="entry name" value="Ankyrin repeat"/>
    <property type="match status" value="1"/>
</dbReference>
<evidence type="ECO:0000313" key="5">
    <source>
        <dbReference type="Proteomes" id="UP000280507"/>
    </source>
</evidence>
<dbReference type="OrthoDB" id="6192711at2"/>
<accession>A0A3M8QA58</accession>